<feature type="transmembrane region" description="Helical" evidence="6">
    <location>
        <begin position="45"/>
        <end position="62"/>
    </location>
</feature>
<feature type="compositionally biased region" description="Basic and acidic residues" evidence="5">
    <location>
        <begin position="1"/>
        <end position="14"/>
    </location>
</feature>
<gene>
    <name evidence="8" type="ORF">HNR09_003081</name>
</gene>
<keyword evidence="3 6" id="KW-1133">Transmembrane helix</keyword>
<keyword evidence="2 6" id="KW-0812">Transmembrane</keyword>
<accession>A0A7Z0KBV1</accession>
<dbReference type="Proteomes" id="UP000535437">
    <property type="component" value="Unassembled WGS sequence"/>
</dbReference>
<keyword evidence="4 6" id="KW-0472">Membrane</keyword>
<dbReference type="AlphaFoldDB" id="A0A7Z0KBV1"/>
<dbReference type="InterPro" id="IPR010432">
    <property type="entry name" value="RDD"/>
</dbReference>
<evidence type="ECO:0000256" key="3">
    <source>
        <dbReference type="ARBA" id="ARBA00022989"/>
    </source>
</evidence>
<feature type="transmembrane region" description="Helical" evidence="6">
    <location>
        <begin position="108"/>
        <end position="126"/>
    </location>
</feature>
<dbReference type="EMBL" id="JACCFY010000001">
    <property type="protein sequence ID" value="NYJ79670.1"/>
    <property type="molecule type" value="Genomic_DNA"/>
</dbReference>
<evidence type="ECO:0000256" key="5">
    <source>
        <dbReference type="SAM" id="MobiDB-lite"/>
    </source>
</evidence>
<feature type="transmembrane region" description="Helical" evidence="6">
    <location>
        <begin position="68"/>
        <end position="87"/>
    </location>
</feature>
<evidence type="ECO:0000256" key="6">
    <source>
        <dbReference type="SAM" id="Phobius"/>
    </source>
</evidence>
<comment type="caution">
    <text evidence="8">The sequence shown here is derived from an EMBL/GenBank/DDBJ whole genome shotgun (WGS) entry which is preliminary data.</text>
</comment>
<feature type="region of interest" description="Disordered" evidence="5">
    <location>
        <begin position="1"/>
        <end position="25"/>
    </location>
</feature>
<evidence type="ECO:0000313" key="8">
    <source>
        <dbReference type="EMBL" id="NYJ79670.1"/>
    </source>
</evidence>
<reference evidence="8 9" key="1">
    <citation type="submission" date="2020-07" db="EMBL/GenBank/DDBJ databases">
        <title>Sequencing the genomes of 1000 actinobacteria strains.</title>
        <authorList>
            <person name="Klenk H.-P."/>
        </authorList>
    </citation>
    <scope>NUCLEOTIDE SEQUENCE [LARGE SCALE GENOMIC DNA]</scope>
    <source>
        <strain evidence="8 9">DSM 15475</strain>
    </source>
</reference>
<evidence type="ECO:0000259" key="7">
    <source>
        <dbReference type="Pfam" id="PF06271"/>
    </source>
</evidence>
<protein>
    <recommendedName>
        <fullName evidence="7">RDD domain-containing protein</fullName>
    </recommendedName>
</protein>
<dbReference type="GO" id="GO:0016020">
    <property type="term" value="C:membrane"/>
    <property type="evidence" value="ECO:0007669"/>
    <property type="project" value="UniProtKB-SubCell"/>
</dbReference>
<evidence type="ECO:0000256" key="4">
    <source>
        <dbReference type="ARBA" id="ARBA00023136"/>
    </source>
</evidence>
<keyword evidence="9" id="KW-1185">Reference proteome</keyword>
<evidence type="ECO:0000313" key="9">
    <source>
        <dbReference type="Proteomes" id="UP000535437"/>
    </source>
</evidence>
<proteinExistence type="predicted"/>
<organism evidence="8 9">
    <name type="scientific">Nesterenkonia xinjiangensis</name>
    <dbReference type="NCBI Taxonomy" id="225327"/>
    <lineage>
        <taxon>Bacteria</taxon>
        <taxon>Bacillati</taxon>
        <taxon>Actinomycetota</taxon>
        <taxon>Actinomycetes</taxon>
        <taxon>Micrococcales</taxon>
        <taxon>Micrococcaceae</taxon>
        <taxon>Nesterenkonia</taxon>
    </lineage>
</organism>
<sequence>MAASRDPRPGHSEEPDGGIGDRWPGDRLGLPERGPGSLAPFGRRVLALLIDWGIALLISTMWFDADPIVTLLIFAAMHIILIGLLGVTIGKRLVRIQVVRGARAPGPLWATVRTLLLLVVIPAIVFGPDGRAGHDRAAGTTQLRM</sequence>
<dbReference type="RefSeq" id="WP_378938606.1">
    <property type="nucleotide sequence ID" value="NZ_BAAALL010000007.1"/>
</dbReference>
<dbReference type="Pfam" id="PF06271">
    <property type="entry name" value="RDD"/>
    <property type="match status" value="1"/>
</dbReference>
<feature type="domain" description="RDD" evidence="7">
    <location>
        <begin position="68"/>
        <end position="138"/>
    </location>
</feature>
<evidence type="ECO:0000256" key="1">
    <source>
        <dbReference type="ARBA" id="ARBA00004141"/>
    </source>
</evidence>
<name>A0A7Z0KBV1_9MICC</name>
<comment type="subcellular location">
    <subcellularLocation>
        <location evidence="1">Membrane</location>
        <topology evidence="1">Multi-pass membrane protein</topology>
    </subcellularLocation>
</comment>
<evidence type="ECO:0000256" key="2">
    <source>
        <dbReference type="ARBA" id="ARBA00022692"/>
    </source>
</evidence>